<keyword evidence="1" id="KW-0812">Transmembrane</keyword>
<sequence length="197" mass="21789">MILELRINRLTIRVLNLAIVIPLMVVSLEAGPWDALFGRGNIPAFVLASKFSLLGGVIAIIRLPKLMGTSYKSIDTGNRACFFFIHLALWPHYRPCGRFILALVFGVINVIQSPDQRNSVNAILCLWMADGNILGFSAGSNGNWHSIIATHSDGSVYKAQFRGGLVAAVKEVKIINEAKDAFNKEVQLLMRLHYQLL</sequence>
<dbReference type="OrthoDB" id="4062651at2759"/>
<comment type="caution">
    <text evidence="2">The sequence shown here is derived from an EMBL/GenBank/DDBJ whole genome shotgun (WGS) entry which is preliminary data.</text>
</comment>
<evidence type="ECO:0000313" key="2">
    <source>
        <dbReference type="EMBL" id="KAF6168113.1"/>
    </source>
</evidence>
<feature type="transmembrane region" description="Helical" evidence="1">
    <location>
        <begin position="42"/>
        <end position="63"/>
    </location>
</feature>
<dbReference type="Proteomes" id="UP000541444">
    <property type="component" value="Unassembled WGS sequence"/>
</dbReference>
<reference evidence="2 3" key="1">
    <citation type="journal article" date="2020" name="IScience">
        <title>Genome Sequencing of the Endangered Kingdonia uniflora (Circaeasteraceae, Ranunculales) Reveals Potential Mechanisms of Evolutionary Specialization.</title>
        <authorList>
            <person name="Sun Y."/>
            <person name="Deng T."/>
            <person name="Zhang A."/>
            <person name="Moore M.J."/>
            <person name="Landis J.B."/>
            <person name="Lin N."/>
            <person name="Zhang H."/>
            <person name="Zhang X."/>
            <person name="Huang J."/>
            <person name="Zhang X."/>
            <person name="Sun H."/>
            <person name="Wang H."/>
        </authorList>
    </citation>
    <scope>NUCLEOTIDE SEQUENCE [LARGE SCALE GENOMIC DNA]</scope>
    <source>
        <strain evidence="2">TB1705</strain>
        <tissue evidence="2">Leaf</tissue>
    </source>
</reference>
<organism evidence="2 3">
    <name type="scientific">Kingdonia uniflora</name>
    <dbReference type="NCBI Taxonomy" id="39325"/>
    <lineage>
        <taxon>Eukaryota</taxon>
        <taxon>Viridiplantae</taxon>
        <taxon>Streptophyta</taxon>
        <taxon>Embryophyta</taxon>
        <taxon>Tracheophyta</taxon>
        <taxon>Spermatophyta</taxon>
        <taxon>Magnoliopsida</taxon>
        <taxon>Ranunculales</taxon>
        <taxon>Circaeasteraceae</taxon>
        <taxon>Kingdonia</taxon>
    </lineage>
</organism>
<evidence type="ECO:0000313" key="3">
    <source>
        <dbReference type="Proteomes" id="UP000541444"/>
    </source>
</evidence>
<evidence type="ECO:0000256" key="1">
    <source>
        <dbReference type="SAM" id="Phobius"/>
    </source>
</evidence>
<dbReference type="EMBL" id="JACGCM010000704">
    <property type="protein sequence ID" value="KAF6168113.1"/>
    <property type="molecule type" value="Genomic_DNA"/>
</dbReference>
<gene>
    <name evidence="2" type="ORF">GIB67_011498</name>
</gene>
<proteinExistence type="predicted"/>
<dbReference type="Gene3D" id="3.30.200.20">
    <property type="entry name" value="Phosphorylase Kinase, domain 1"/>
    <property type="match status" value="1"/>
</dbReference>
<dbReference type="AlphaFoldDB" id="A0A7J7NLY4"/>
<keyword evidence="1" id="KW-1133">Transmembrane helix</keyword>
<feature type="transmembrane region" description="Helical" evidence="1">
    <location>
        <begin position="12"/>
        <end position="30"/>
    </location>
</feature>
<keyword evidence="3" id="KW-1185">Reference proteome</keyword>
<accession>A0A7J7NLY4</accession>
<keyword evidence="1" id="KW-0472">Membrane</keyword>
<protein>
    <submittedName>
        <fullName evidence="2">Uncharacterized protein</fullName>
    </submittedName>
</protein>
<name>A0A7J7NLY4_9MAGN</name>